<dbReference type="OrthoDB" id="2259405at2759"/>
<comment type="caution">
    <text evidence="2">The sequence shown here is derived from an EMBL/GenBank/DDBJ whole genome shotgun (WGS) entry which is preliminary data.</text>
</comment>
<organism evidence="2 3">
    <name type="scientific">Rhizopus stolonifer</name>
    <name type="common">Rhizopus nigricans</name>
    <dbReference type="NCBI Taxonomy" id="4846"/>
    <lineage>
        <taxon>Eukaryota</taxon>
        <taxon>Fungi</taxon>
        <taxon>Fungi incertae sedis</taxon>
        <taxon>Mucoromycota</taxon>
        <taxon>Mucoromycotina</taxon>
        <taxon>Mucoromycetes</taxon>
        <taxon>Mucorales</taxon>
        <taxon>Mucorineae</taxon>
        <taxon>Rhizopodaceae</taxon>
        <taxon>Rhizopus</taxon>
    </lineage>
</organism>
<reference evidence="2 3" key="1">
    <citation type="journal article" date="2018" name="G3 (Bethesda)">
        <title>Phylogenetic and Phylogenomic Definition of Rhizopus Species.</title>
        <authorList>
            <person name="Gryganskyi A.P."/>
            <person name="Golan J."/>
            <person name="Dolatabadi S."/>
            <person name="Mondo S."/>
            <person name="Robb S."/>
            <person name="Idnurm A."/>
            <person name="Muszewska A."/>
            <person name="Steczkiewicz K."/>
            <person name="Masonjones S."/>
            <person name="Liao H.L."/>
            <person name="Gajdeczka M.T."/>
            <person name="Anike F."/>
            <person name="Vuek A."/>
            <person name="Anishchenko I.M."/>
            <person name="Voigt K."/>
            <person name="de Hoog G.S."/>
            <person name="Smith M.E."/>
            <person name="Heitman J."/>
            <person name="Vilgalys R."/>
            <person name="Stajich J.E."/>
        </authorList>
    </citation>
    <scope>NUCLEOTIDE SEQUENCE [LARGE SCALE GENOMIC DNA]</scope>
    <source>
        <strain evidence="2 3">LSU 92-RS-03</strain>
    </source>
</reference>
<dbReference type="Proteomes" id="UP000253551">
    <property type="component" value="Unassembled WGS sequence"/>
</dbReference>
<feature type="coiled-coil region" evidence="1">
    <location>
        <begin position="124"/>
        <end position="151"/>
    </location>
</feature>
<keyword evidence="1" id="KW-0175">Coiled coil</keyword>
<name>A0A367JC07_RHIST</name>
<feature type="coiled-coil region" evidence="1">
    <location>
        <begin position="57"/>
        <end position="91"/>
    </location>
</feature>
<accession>A0A367JC07</accession>
<dbReference type="EMBL" id="PJQM01003705">
    <property type="protein sequence ID" value="RCH87492.1"/>
    <property type="molecule type" value="Genomic_DNA"/>
</dbReference>
<evidence type="ECO:0000256" key="1">
    <source>
        <dbReference type="SAM" id="Coils"/>
    </source>
</evidence>
<proteinExistence type="predicted"/>
<dbReference type="AlphaFoldDB" id="A0A367JC07"/>
<sequence>MKSHQRNHAVSLSKLDNNNNNKSIAICSTHQQHILSFQSNKKPVMNKSPIVKLKERIETLKKTNIESQSIIEQQEREIERLRGKISEDMVRSLEIKTKETDHRKEIHELNLKLKRQDLDYHKRLGFLKDAIEEKERRVVQKQELYERLKEKHKLEISQLISTHQEHIHLLELRHRKEPKQLNIPKGEIGDILERVLIDFEQEEHDIKSDQIIPEMTSHWVNDDMFTVNQQWYMKKYMPIEAESWPFPQTASNTKSRLGI</sequence>
<evidence type="ECO:0000313" key="2">
    <source>
        <dbReference type="EMBL" id="RCH87492.1"/>
    </source>
</evidence>
<evidence type="ECO:0000313" key="3">
    <source>
        <dbReference type="Proteomes" id="UP000253551"/>
    </source>
</evidence>
<gene>
    <name evidence="2" type="ORF">CU098_009312</name>
</gene>
<protein>
    <submittedName>
        <fullName evidence="2">Uncharacterized protein</fullName>
    </submittedName>
</protein>
<keyword evidence="3" id="KW-1185">Reference proteome</keyword>